<feature type="chain" id="PRO_5031553700" evidence="1">
    <location>
        <begin position="18"/>
        <end position="128"/>
    </location>
</feature>
<evidence type="ECO:0000313" key="2">
    <source>
        <dbReference type="EMBL" id="CAD7091993.1"/>
    </source>
</evidence>
<dbReference type="InterPro" id="IPR036682">
    <property type="entry name" value="OS_D_A10/PebIII_sf"/>
</dbReference>
<dbReference type="SUPFAM" id="SSF100910">
    <property type="entry name" value="Chemosensory protein Csp2"/>
    <property type="match status" value="1"/>
</dbReference>
<dbReference type="OMA" id="IYVKRYR"/>
<dbReference type="Gene3D" id="1.10.2080.10">
    <property type="entry name" value="Insect odorant-binding protein A10/Ejaculatory bulb-specific protein 3"/>
    <property type="match status" value="1"/>
</dbReference>
<dbReference type="OrthoDB" id="6344725at2759"/>
<evidence type="ECO:0000313" key="3">
    <source>
        <dbReference type="Proteomes" id="UP000594454"/>
    </source>
</evidence>
<protein>
    <submittedName>
        <fullName evidence="2">Uncharacterized protein</fullName>
    </submittedName>
</protein>
<accession>A0A7R8V3I0</accession>
<dbReference type="SMR" id="A0A7R8V3I0"/>
<evidence type="ECO:0000256" key="1">
    <source>
        <dbReference type="SAM" id="SignalP"/>
    </source>
</evidence>
<dbReference type="EMBL" id="LR899014">
    <property type="protein sequence ID" value="CAD7091993.1"/>
    <property type="molecule type" value="Genomic_DNA"/>
</dbReference>
<dbReference type="Proteomes" id="UP000594454">
    <property type="component" value="Chromosome 6"/>
</dbReference>
<keyword evidence="1" id="KW-0732">Signal</keyword>
<keyword evidence="3" id="KW-1185">Reference proteome</keyword>
<dbReference type="InParanoid" id="A0A7R8V3I0"/>
<dbReference type="FunCoup" id="A0A7R8V3I0">
    <property type="interactions" value="63"/>
</dbReference>
<organism evidence="2 3">
    <name type="scientific">Hermetia illucens</name>
    <name type="common">Black soldier fly</name>
    <dbReference type="NCBI Taxonomy" id="343691"/>
    <lineage>
        <taxon>Eukaryota</taxon>
        <taxon>Metazoa</taxon>
        <taxon>Ecdysozoa</taxon>
        <taxon>Arthropoda</taxon>
        <taxon>Hexapoda</taxon>
        <taxon>Insecta</taxon>
        <taxon>Pterygota</taxon>
        <taxon>Neoptera</taxon>
        <taxon>Endopterygota</taxon>
        <taxon>Diptera</taxon>
        <taxon>Brachycera</taxon>
        <taxon>Stratiomyomorpha</taxon>
        <taxon>Stratiomyidae</taxon>
        <taxon>Hermetiinae</taxon>
        <taxon>Hermetia</taxon>
    </lineage>
</organism>
<proteinExistence type="predicted"/>
<sequence>MKFTVAVLLALVAVCFADDKYTTKYDNLDVDEILKSDRLFKNYYNCLLDKGKCSPEARELKRVLPDALQTECSKCSERQRTGTDKVLRHLIENKPAEWKELSAVYDPQNIYITKYRAEAEKRGIKLPN</sequence>
<feature type="signal peptide" evidence="1">
    <location>
        <begin position="1"/>
        <end position="17"/>
    </location>
</feature>
<dbReference type="Pfam" id="PF03392">
    <property type="entry name" value="OS-D"/>
    <property type="match status" value="1"/>
</dbReference>
<reference evidence="2 3" key="1">
    <citation type="submission" date="2020-11" db="EMBL/GenBank/DDBJ databases">
        <authorList>
            <person name="Wallbank WR R."/>
            <person name="Pardo Diaz C."/>
            <person name="Kozak K."/>
            <person name="Martin S."/>
            <person name="Jiggins C."/>
            <person name="Moest M."/>
            <person name="Warren A I."/>
            <person name="Generalovic N T."/>
            <person name="Byers J.R.P. K."/>
            <person name="Montejo-Kovacevich G."/>
            <person name="Yen C E."/>
        </authorList>
    </citation>
    <scope>NUCLEOTIDE SEQUENCE [LARGE SCALE GENOMIC DNA]</scope>
</reference>
<name>A0A7R8V3I0_HERIL</name>
<dbReference type="InterPro" id="IPR005055">
    <property type="entry name" value="A10/PebIII"/>
</dbReference>
<dbReference type="AlphaFoldDB" id="A0A7R8V3I0"/>
<gene>
    <name evidence="2" type="ORF">HERILL_LOCUS14387</name>
</gene>
<dbReference type="PANTHER" id="PTHR11257">
    <property type="entry name" value="CHEMOSENSORY PROTEIN-RELATED"/>
    <property type="match status" value="1"/>
</dbReference>
<dbReference type="PANTHER" id="PTHR11257:SF12">
    <property type="entry name" value="EJACULATORY BULB-SPECIFIC PROTEIN 3-RELATED"/>
    <property type="match status" value="1"/>
</dbReference>